<evidence type="ECO:0000313" key="6">
    <source>
        <dbReference type="Proteomes" id="UP000240424"/>
    </source>
</evidence>
<dbReference type="Gene3D" id="2.60.120.650">
    <property type="entry name" value="Cupin"/>
    <property type="match status" value="1"/>
</dbReference>
<organism evidence="5 6">
    <name type="scientific">Mycobacterium numidiamassiliense</name>
    <dbReference type="NCBI Taxonomy" id="1841861"/>
    <lineage>
        <taxon>Bacteria</taxon>
        <taxon>Bacillati</taxon>
        <taxon>Actinomycetota</taxon>
        <taxon>Actinomycetes</taxon>
        <taxon>Mycobacteriales</taxon>
        <taxon>Mycobacteriaceae</taxon>
        <taxon>Mycobacterium</taxon>
    </lineage>
</organism>
<dbReference type="STRING" id="1841861.GCA_900157365_01606"/>
<evidence type="ECO:0000256" key="2">
    <source>
        <dbReference type="ARBA" id="ARBA00022723"/>
    </source>
</evidence>
<evidence type="ECO:0000259" key="4">
    <source>
        <dbReference type="PROSITE" id="PS51184"/>
    </source>
</evidence>
<feature type="domain" description="JmjC" evidence="4">
    <location>
        <begin position="107"/>
        <end position="246"/>
    </location>
</feature>
<evidence type="ECO:0000313" key="5">
    <source>
        <dbReference type="EMBL" id="SPM41084.1"/>
    </source>
</evidence>
<dbReference type="GO" id="GO:0051864">
    <property type="term" value="F:histone H3K36 demethylase activity"/>
    <property type="evidence" value="ECO:0007669"/>
    <property type="project" value="TreeGrafter"/>
</dbReference>
<evidence type="ECO:0000256" key="1">
    <source>
        <dbReference type="ARBA" id="ARBA00001954"/>
    </source>
</evidence>
<dbReference type="Proteomes" id="UP000240424">
    <property type="component" value="Unassembled WGS sequence"/>
</dbReference>
<dbReference type="OrthoDB" id="9764016at2"/>
<name>A0A2U3PBE4_9MYCO</name>
<reference evidence="5 6" key="1">
    <citation type="submission" date="2017-01" db="EMBL/GenBank/DDBJ databases">
        <authorList>
            <consortium name="Urmite Genomes"/>
        </authorList>
    </citation>
    <scope>NUCLEOTIDE SEQUENCE [LARGE SCALE GENOMIC DNA]</scope>
    <source>
        <strain evidence="5 6">AB215</strain>
    </source>
</reference>
<dbReference type="RefSeq" id="WP_077079760.1">
    <property type="nucleotide sequence ID" value="NZ_FUEZ01000004.1"/>
</dbReference>
<comment type="cofactor">
    <cofactor evidence="1">
        <name>Fe(2+)</name>
        <dbReference type="ChEBI" id="CHEBI:29033"/>
    </cofactor>
</comment>
<sequence>MQQRFSGAGPEPSLAWLLDPLTVESFLAEVWGATHYHVSRHRPEYFDRLLDGSASVDELAGLFRPDLSLTCMVRKDDTKDRHIYRLAGGSFDAVALGKDFGDGYTVVLESIQRYVRTLASLAHSIEVEFNFATQVNAYFTPPGSQGFTPHADDHDVLILQIRGSKIWHLYDGADRAPHDMYRKEPIAIASLPSPTDVHMEVGDVLYLPRGRVHAAEATSEVSVHLAVGLHAPTLLTLITRALDSLSHSDDRVHTQLPPRYLNDPDVRPRLGALARDAIEALEEPGVIAEGLSSLSDDLVKRGQCAPVGQAISDAIGIDGRTRVMKYQPLYSRVTDTPDGVALNFAQLEIKAAPDHEDALQFLSKSTEPFRVCDLPGLSAEQQTELARSLIMAGFLVRLPDAPGSAP</sequence>
<gene>
    <name evidence="5" type="ORF">MNAB215_3287</name>
</gene>
<accession>A0A2U3PBE4</accession>
<dbReference type="InterPro" id="IPR003347">
    <property type="entry name" value="JmjC_dom"/>
</dbReference>
<dbReference type="PANTHER" id="PTHR13096:SF9">
    <property type="entry name" value="BIFUNCTIONAL LYSINE-SPECIFIC DEMETHYLASE AND HISTIDYL-HYDROXYLASE"/>
    <property type="match status" value="1"/>
</dbReference>
<dbReference type="PROSITE" id="PS51184">
    <property type="entry name" value="JMJC"/>
    <property type="match status" value="1"/>
</dbReference>
<dbReference type="GO" id="GO:0032453">
    <property type="term" value="F:histone H3K4 demethylase activity"/>
    <property type="evidence" value="ECO:0007669"/>
    <property type="project" value="TreeGrafter"/>
</dbReference>
<proteinExistence type="predicted"/>
<keyword evidence="3" id="KW-0408">Iron</keyword>
<dbReference type="GO" id="GO:0046872">
    <property type="term" value="F:metal ion binding"/>
    <property type="evidence" value="ECO:0007669"/>
    <property type="project" value="UniProtKB-KW"/>
</dbReference>
<keyword evidence="2" id="KW-0479">Metal-binding</keyword>
<dbReference type="EMBL" id="FUEZ01000004">
    <property type="protein sequence ID" value="SPM41084.1"/>
    <property type="molecule type" value="Genomic_DNA"/>
</dbReference>
<dbReference type="InterPro" id="IPR039994">
    <property type="entry name" value="NO66-like"/>
</dbReference>
<dbReference type="SUPFAM" id="SSF51197">
    <property type="entry name" value="Clavaminate synthase-like"/>
    <property type="match status" value="1"/>
</dbReference>
<dbReference type="SMART" id="SM00558">
    <property type="entry name" value="JmjC"/>
    <property type="match status" value="1"/>
</dbReference>
<dbReference type="AlphaFoldDB" id="A0A2U3PBE4"/>
<dbReference type="PANTHER" id="PTHR13096">
    <property type="entry name" value="MINA53 MYC INDUCED NUCLEAR ANTIGEN"/>
    <property type="match status" value="1"/>
</dbReference>
<protein>
    <submittedName>
        <fullName evidence="5">Cupin</fullName>
    </submittedName>
</protein>
<dbReference type="Pfam" id="PF08007">
    <property type="entry name" value="JmjC_2"/>
    <property type="match status" value="1"/>
</dbReference>
<evidence type="ECO:0000256" key="3">
    <source>
        <dbReference type="ARBA" id="ARBA00023004"/>
    </source>
</evidence>
<keyword evidence="6" id="KW-1185">Reference proteome</keyword>